<name>A0A411WMQ5_9GAMM</name>
<dbReference type="RefSeq" id="WP_130592369.1">
    <property type="nucleotide sequence ID" value="NZ_CP034752.1"/>
</dbReference>
<dbReference type="AlphaFoldDB" id="A0A411WMQ5"/>
<dbReference type="EMBL" id="CP034752">
    <property type="protein sequence ID" value="QBH97437.1"/>
    <property type="molecule type" value="Genomic_DNA"/>
</dbReference>
<dbReference type="Proteomes" id="UP000293154">
    <property type="component" value="Chromosome"/>
</dbReference>
<accession>A0A411WMQ5</accession>
<feature type="chain" id="PRO_5019137397" evidence="1">
    <location>
        <begin position="19"/>
        <end position="147"/>
    </location>
</feature>
<dbReference type="OrthoDB" id="9984780at2"/>
<evidence type="ECO:0000313" key="2">
    <source>
        <dbReference type="EMBL" id="QBH97437.1"/>
    </source>
</evidence>
<proteinExistence type="predicted"/>
<reference evidence="2 3" key="1">
    <citation type="submission" date="2019-03" db="EMBL/GenBank/DDBJ databases">
        <title>Pragia sp. nov. isolated from the gut tract of Carduelis flavirostris.</title>
        <authorList>
            <person name="Ge Y."/>
        </authorList>
    </citation>
    <scope>NUCLEOTIDE SEQUENCE [LARGE SCALE GENOMIC DNA]</scope>
    <source>
        <strain evidence="2 3">CF-458</strain>
    </source>
</reference>
<feature type="signal peptide" evidence="1">
    <location>
        <begin position="1"/>
        <end position="18"/>
    </location>
</feature>
<evidence type="ECO:0000256" key="1">
    <source>
        <dbReference type="SAM" id="SignalP"/>
    </source>
</evidence>
<evidence type="ECO:0000313" key="3">
    <source>
        <dbReference type="Proteomes" id="UP000293154"/>
    </source>
</evidence>
<gene>
    <name evidence="2" type="ORF">EKN56_14120</name>
</gene>
<keyword evidence="3" id="KW-1185">Reference proteome</keyword>
<organism evidence="2 3">
    <name type="scientific">Limnobaculum zhutongyuii</name>
    <dbReference type="NCBI Taxonomy" id="2498113"/>
    <lineage>
        <taxon>Bacteria</taxon>
        <taxon>Pseudomonadati</taxon>
        <taxon>Pseudomonadota</taxon>
        <taxon>Gammaproteobacteria</taxon>
        <taxon>Enterobacterales</taxon>
        <taxon>Budviciaceae</taxon>
        <taxon>Limnobaculum</taxon>
    </lineage>
</organism>
<protein>
    <submittedName>
        <fullName evidence="2">Uncharacterized protein</fullName>
    </submittedName>
</protein>
<keyword evidence="1" id="KW-0732">Signal</keyword>
<dbReference type="KEGG" id="prag:EKN56_14120"/>
<sequence>MKKALGIALLTLPMFTMAGHKEDCAIAFELFDDSTKILISVTETVTEKGSKAIQDRTVTLNAFNKWSDTGYDPQLKALMAKSAQYPGVDKSNPIAIGNLSMIRLIQYYNAVHRYISYPDKEEIETLTSITKNLGENYQKLKAMCPEQ</sequence>